<dbReference type="GO" id="GO:0047559">
    <property type="term" value="F:3-dehydro-L-gulonate 2-dehydrogenase activity"/>
    <property type="evidence" value="ECO:0007669"/>
    <property type="project" value="UniProtKB-EC"/>
</dbReference>
<dbReference type="InterPro" id="IPR036111">
    <property type="entry name" value="Mal/L-sulfo/L-lacto_DH-like_sf"/>
</dbReference>
<reference evidence="3" key="1">
    <citation type="submission" date="2018-02" db="EMBL/GenBank/DDBJ databases">
        <authorList>
            <person name="Hausmann B."/>
        </authorList>
    </citation>
    <scope>NUCLEOTIDE SEQUENCE [LARGE SCALE GENOMIC DNA]</scope>
    <source>
        <strain evidence="3">Peat soil MAG SbA5</strain>
    </source>
</reference>
<organism evidence="2 3">
    <name type="scientific">Candidatus Sulfuritelmatomonas gaucii</name>
    <dbReference type="NCBI Taxonomy" id="2043161"/>
    <lineage>
        <taxon>Bacteria</taxon>
        <taxon>Pseudomonadati</taxon>
        <taxon>Acidobacteriota</taxon>
        <taxon>Terriglobia</taxon>
        <taxon>Terriglobales</taxon>
        <taxon>Acidobacteriaceae</taxon>
        <taxon>Candidatus Sulfuritelmatomonas</taxon>
    </lineage>
</organism>
<protein>
    <submittedName>
        <fullName evidence="2">2,3-diketo-L-gulonate reductase</fullName>
        <ecNumber evidence="2">1.1.1.130</ecNumber>
    </submittedName>
</protein>
<sequence length="334" mass="36140">MNRIPFEEVQQTLAAVLRKLGFAAHRADTCARLFAETTRDSVYTHGINRFPRFVTTIRNGRVDPAAEPEVVARFGALERWDGHRGPGNLNALAAMERAIALSREHGIGCVALANTNHWMRAGTYGWQAAEAGVIGICWTNTMPNLPPWGGAEPVIGNNPLVIAVPRATGPVVLDMAMSQFSYGTLESYKKRGQMLPVDGGFDADGNLTRDPAAIEQSWRPLPIGYWKGSGLSVVLDMIAAMMSLGEATHQIPADPLLETSVSQMFVTLNPEAFGPAPRAAQIADEIVASLENCPAAAHQVKVRYPGEQTLRTRAENVKLGLPVEAAVWAEIHAM</sequence>
<dbReference type="EC" id="1.1.1.130" evidence="2"/>
<dbReference type="InterPro" id="IPR043144">
    <property type="entry name" value="Mal/L-sulf/L-lact_DH-like_ah"/>
</dbReference>
<evidence type="ECO:0000256" key="1">
    <source>
        <dbReference type="ARBA" id="ARBA00023002"/>
    </source>
</evidence>
<dbReference type="PANTHER" id="PTHR11091">
    <property type="entry name" value="OXIDOREDUCTASE-RELATED"/>
    <property type="match status" value="1"/>
</dbReference>
<dbReference type="Pfam" id="PF02615">
    <property type="entry name" value="Ldh_2"/>
    <property type="match status" value="1"/>
</dbReference>
<proteinExistence type="predicted"/>
<dbReference type="Gene3D" id="3.30.1370.60">
    <property type="entry name" value="Hypothetical oxidoreductase yiak, domain 2"/>
    <property type="match status" value="1"/>
</dbReference>
<dbReference type="Gene3D" id="1.10.1530.10">
    <property type="match status" value="1"/>
</dbReference>
<dbReference type="SUPFAM" id="SSF89733">
    <property type="entry name" value="L-sulfolactate dehydrogenase-like"/>
    <property type="match status" value="1"/>
</dbReference>
<dbReference type="PANTHER" id="PTHR11091:SF3">
    <property type="entry name" value="2,3-DIKETO-L-GULONATE REDUCTASE"/>
    <property type="match status" value="1"/>
</dbReference>
<gene>
    <name evidence="2" type="primary">dlgD</name>
    <name evidence="2" type="ORF">SBA5_30072</name>
</gene>
<dbReference type="OrthoDB" id="9769447at2"/>
<dbReference type="NCBIfam" id="NF009750">
    <property type="entry name" value="PRK13260.1"/>
    <property type="match status" value="1"/>
</dbReference>
<name>A0A2N9LC54_9BACT</name>
<evidence type="ECO:0000313" key="3">
    <source>
        <dbReference type="Proteomes" id="UP000239735"/>
    </source>
</evidence>
<accession>A0A2N9LC54</accession>
<dbReference type="InterPro" id="IPR043143">
    <property type="entry name" value="Mal/L-sulf/L-lact_DH-like_NADP"/>
</dbReference>
<dbReference type="EMBL" id="OKRB01000086">
    <property type="protein sequence ID" value="SPE20867.1"/>
    <property type="molecule type" value="Genomic_DNA"/>
</dbReference>
<keyword evidence="1 2" id="KW-0560">Oxidoreductase</keyword>
<dbReference type="InterPro" id="IPR003767">
    <property type="entry name" value="Malate/L-lactate_DH-like"/>
</dbReference>
<dbReference type="AlphaFoldDB" id="A0A2N9LC54"/>
<evidence type="ECO:0000313" key="2">
    <source>
        <dbReference type="EMBL" id="SPE20867.1"/>
    </source>
</evidence>
<dbReference type="Proteomes" id="UP000239735">
    <property type="component" value="Unassembled WGS sequence"/>
</dbReference>